<dbReference type="EMBL" id="CP018632">
    <property type="protein sequence ID" value="ASJ76593.1"/>
    <property type="molecule type" value="Genomic_DNA"/>
</dbReference>
<keyword evidence="1" id="KW-0732">Signal</keyword>
<reference evidence="2 3" key="1">
    <citation type="submission" date="2016-12" db="EMBL/GenBank/DDBJ databases">
        <authorList>
            <person name="Song W.-J."/>
            <person name="Kurnit D.M."/>
        </authorList>
    </citation>
    <scope>NUCLEOTIDE SEQUENCE [LARGE SCALE GENOMIC DNA]</scope>
    <source>
        <strain evidence="2 3">IMCC3135</strain>
    </source>
</reference>
<organism evidence="2 3">
    <name type="scientific">Granulosicoccus antarcticus IMCC3135</name>
    <dbReference type="NCBI Taxonomy" id="1192854"/>
    <lineage>
        <taxon>Bacteria</taxon>
        <taxon>Pseudomonadati</taxon>
        <taxon>Pseudomonadota</taxon>
        <taxon>Gammaproteobacteria</taxon>
        <taxon>Chromatiales</taxon>
        <taxon>Granulosicoccaceae</taxon>
        <taxon>Granulosicoccus</taxon>
    </lineage>
</organism>
<evidence type="ECO:0000313" key="3">
    <source>
        <dbReference type="Proteomes" id="UP000250079"/>
    </source>
</evidence>
<dbReference type="Proteomes" id="UP000250079">
    <property type="component" value="Chromosome"/>
</dbReference>
<proteinExistence type="predicted"/>
<evidence type="ECO:0000256" key="1">
    <source>
        <dbReference type="SAM" id="SignalP"/>
    </source>
</evidence>
<feature type="signal peptide" evidence="1">
    <location>
        <begin position="1"/>
        <end position="38"/>
    </location>
</feature>
<dbReference type="RefSeq" id="WP_157736486.1">
    <property type="nucleotide sequence ID" value="NZ_CP018632.1"/>
</dbReference>
<evidence type="ECO:0000313" key="2">
    <source>
        <dbReference type="EMBL" id="ASJ76593.1"/>
    </source>
</evidence>
<protein>
    <submittedName>
        <fullName evidence="2">Uncharacterized protein</fullName>
    </submittedName>
</protein>
<dbReference type="AlphaFoldDB" id="A0A2Z2NZ76"/>
<feature type="chain" id="PRO_5016250882" evidence="1">
    <location>
        <begin position="39"/>
        <end position="251"/>
    </location>
</feature>
<dbReference type="KEGG" id="gai:IMCC3135_32740"/>
<accession>A0A2Z2NZ76</accession>
<keyword evidence="3" id="KW-1185">Reference proteome</keyword>
<sequence length="251" mass="26383">MSRRGCEGEHQPPVICSGRLELALVLGSALLFAGASHADTTTPSEDAAPAAIIISEPEFSFWVDAAPMTMVIDQMAALAGKTAEIEGLAEVPVSGRFSGSLDNLLRVLSSQYPVAFDVEGDVLRANDASALTSVSIAMLSTELDGELKDELQVSEGSGNKLEFREDAVRISGHPAFVRRTATSITKALVRARGEALAGAPESEPQAVDTIADAGSVEVLADIQDEGKAPTDQASLSKPIRWVTDIPGYNTF</sequence>
<name>A0A2Z2NZ76_9GAMM</name>
<gene>
    <name evidence="2" type="ORF">IMCC3135_32740</name>
</gene>